<dbReference type="Pfam" id="PF07715">
    <property type="entry name" value="Plug"/>
    <property type="match status" value="1"/>
</dbReference>
<dbReference type="GO" id="GO:0009279">
    <property type="term" value="C:cell outer membrane"/>
    <property type="evidence" value="ECO:0007669"/>
    <property type="project" value="UniProtKB-SubCell"/>
</dbReference>
<evidence type="ECO:0000313" key="8">
    <source>
        <dbReference type="Proteomes" id="UP000014174"/>
    </source>
</evidence>
<dbReference type="eggNOG" id="COG1629">
    <property type="taxonomic scope" value="Bacteria"/>
</dbReference>
<dbReference type="STRING" id="1150600.ADIARSV_0520"/>
<comment type="caution">
    <text evidence="7">The sequence shown here is derived from an EMBL/GenBank/DDBJ whole genome shotgun (WGS) entry which is preliminary data.</text>
</comment>
<dbReference type="PANTHER" id="PTHR40980:SF4">
    <property type="entry name" value="TONB-DEPENDENT RECEPTOR-LIKE BETA-BARREL DOMAIN-CONTAINING PROTEIN"/>
    <property type="match status" value="1"/>
</dbReference>
<name>R9GXR0_9SPHI</name>
<keyword evidence="4" id="KW-0798">TonB box</keyword>
<evidence type="ECO:0000313" key="7">
    <source>
        <dbReference type="EMBL" id="EOR96285.1"/>
    </source>
</evidence>
<evidence type="ECO:0000256" key="1">
    <source>
        <dbReference type="ARBA" id="ARBA00004442"/>
    </source>
</evidence>
<evidence type="ECO:0000259" key="6">
    <source>
        <dbReference type="Pfam" id="PF07715"/>
    </source>
</evidence>
<keyword evidence="8" id="KW-1185">Reference proteome</keyword>
<comment type="similarity">
    <text evidence="4">Belongs to the TonB-dependent receptor family.</text>
</comment>
<keyword evidence="7" id="KW-0675">Receptor</keyword>
<proteinExistence type="inferred from homology"/>
<dbReference type="Pfam" id="PF00593">
    <property type="entry name" value="TonB_dep_Rec_b-barrel"/>
    <property type="match status" value="1"/>
</dbReference>
<accession>R9GXR0</accession>
<protein>
    <submittedName>
        <fullName evidence="7">TonB-dependent receptor</fullName>
    </submittedName>
</protein>
<keyword evidence="3" id="KW-0998">Cell outer membrane</keyword>
<evidence type="ECO:0000256" key="3">
    <source>
        <dbReference type="ARBA" id="ARBA00023237"/>
    </source>
</evidence>
<feature type="domain" description="TonB-dependent receptor-like beta-barrel" evidence="5">
    <location>
        <begin position="490"/>
        <end position="907"/>
    </location>
</feature>
<organism evidence="7 8">
    <name type="scientific">Arcticibacter svalbardensis MN12-7</name>
    <dbReference type="NCBI Taxonomy" id="1150600"/>
    <lineage>
        <taxon>Bacteria</taxon>
        <taxon>Pseudomonadati</taxon>
        <taxon>Bacteroidota</taxon>
        <taxon>Sphingobacteriia</taxon>
        <taxon>Sphingobacteriales</taxon>
        <taxon>Sphingobacteriaceae</taxon>
        <taxon>Arcticibacter</taxon>
    </lineage>
</organism>
<sequence length="980" mass="112045">MQQQSEKFSINLKNTSLFTVLETLQKRTDYRFFYDRKAAKKFRIEQLKLANITLNEILDYLKDNYPIAFQLQQHEVTVQIEHPEIASIKQELLGKTKEKVKDLNSGNRSSTLDEVSIHSTVLNGSIEGFYKNQKLRTAMSNGISAAQTQGSPYHDAALLLKRISGLQLLNNKFAIIRGLGDRYNNFELNGATLPSSEPNQRNFSFDLIPSFLIDYIIVIKTGQADQTSEFTGGLVQIMTKDIPGENFTSLGIETGMNSRTTGKSFISLGRSAKNYLGFGDTRVEKPYGMSFSEYDILQPQLDNPQNIKQRQQAASFLSTIPNNWMMHRYIAEPIRNYQLQFGRTIPLGTKRMGLIASVNYRNEQDADQHDQYYPTIQDYKGTDYSFTSTWGSSLNLAYVASQNKVSFKNTYKRSFNDLLYGFNGRDILNNAEVNNYTNTVIISQLYQSTLSGEHTFGLNGLEFKWQGSLSHLDREQPFKIMDRRKTGNPNQPEEYYDYYFNDRQASLGSLYYSDLKERLYSWSASLQVPLRLFNMQQKIKAGYLGTYRKAVFDANLYRIKTLPQASGNLVNFSGFAYNEVYNQTNFANSMLYLYPISGSGKDVSGNLSGLGYSGFQQLNTWYGMIDLQFPNGFRLNSGMRSELNNQQVSSYNPAMKTDAMTRLNKWDWLPSMNLVYALNSKVNIRGAWYKTVARPDLRELSYFDYFDPLLMRSISGSHLKGTAVYNYDLRYEYYPGAGEILSASLFYKKFQNPIELQLLASTGKPAYRYLNLKEAEDVGLEIEFRKSATFVASNYIFFKQLYFSGSLTWLKGRVQLDQSMDSTGTNHKRDRPLYGQSPYIINSGLEYTGKKFGLNLFYNRYGKRIIYAASSMSENEYESPRDMADLQFSCKLFKQKRAELKVNVINLLNQTLFTYKNQYGPAQSAYTERSPSIQDAPGVSYQLTEGQADPKGSNYNSAYDVVTGRKRSGTTCSIHLSYRL</sequence>
<dbReference type="Proteomes" id="UP000014174">
    <property type="component" value="Unassembled WGS sequence"/>
</dbReference>
<comment type="subcellular location">
    <subcellularLocation>
        <location evidence="1 4">Cell outer membrane</location>
    </subcellularLocation>
</comment>
<dbReference type="InterPro" id="IPR000531">
    <property type="entry name" value="Beta-barrel_TonB"/>
</dbReference>
<dbReference type="Gene3D" id="2.40.170.20">
    <property type="entry name" value="TonB-dependent receptor, beta-barrel domain"/>
    <property type="match status" value="1"/>
</dbReference>
<reference evidence="7 8" key="1">
    <citation type="journal article" date="2013" name="Genome Announc.">
        <title>Draft Genome Sequence of Arcticibacter svalbardensis Strain MN12-7T, a Member of the Family Sphingobacteriaceae Isolated from an Arctic Soil Sample.</title>
        <authorList>
            <person name="Shivaji S."/>
            <person name="Ara S."/>
            <person name="Prasad S."/>
            <person name="Manasa B.P."/>
            <person name="Begum Z."/>
            <person name="Singh A."/>
            <person name="Kumar Pinnaka A."/>
        </authorList>
    </citation>
    <scope>NUCLEOTIDE SEQUENCE [LARGE SCALE GENOMIC DNA]</scope>
    <source>
        <strain evidence="7 8">MN12-7</strain>
    </source>
</reference>
<dbReference type="InterPro" id="IPR012910">
    <property type="entry name" value="Plug_dom"/>
</dbReference>
<dbReference type="PANTHER" id="PTHR40980">
    <property type="entry name" value="PLUG DOMAIN-CONTAINING PROTEIN"/>
    <property type="match status" value="1"/>
</dbReference>
<evidence type="ECO:0000256" key="4">
    <source>
        <dbReference type="RuleBase" id="RU003357"/>
    </source>
</evidence>
<dbReference type="Gene3D" id="2.170.130.10">
    <property type="entry name" value="TonB-dependent receptor, plug domain"/>
    <property type="match status" value="1"/>
</dbReference>
<dbReference type="AlphaFoldDB" id="R9GXR0"/>
<dbReference type="SUPFAM" id="SSF56935">
    <property type="entry name" value="Porins"/>
    <property type="match status" value="1"/>
</dbReference>
<dbReference type="InterPro" id="IPR037066">
    <property type="entry name" value="Plug_dom_sf"/>
</dbReference>
<dbReference type="EMBL" id="AQPN01000020">
    <property type="protein sequence ID" value="EOR96285.1"/>
    <property type="molecule type" value="Genomic_DNA"/>
</dbReference>
<dbReference type="InterPro" id="IPR036942">
    <property type="entry name" value="Beta-barrel_TonB_sf"/>
</dbReference>
<gene>
    <name evidence="7" type="ORF">ADIARSV_0520</name>
</gene>
<evidence type="ECO:0000259" key="5">
    <source>
        <dbReference type="Pfam" id="PF00593"/>
    </source>
</evidence>
<keyword evidence="2 4" id="KW-0472">Membrane</keyword>
<feature type="domain" description="TonB-dependent receptor plug" evidence="6">
    <location>
        <begin position="141"/>
        <end position="224"/>
    </location>
</feature>
<evidence type="ECO:0000256" key="2">
    <source>
        <dbReference type="ARBA" id="ARBA00023136"/>
    </source>
</evidence>